<dbReference type="CDD" id="cd00983">
    <property type="entry name" value="RecA"/>
    <property type="match status" value="1"/>
</dbReference>
<feature type="domain" description="RecA family profile 2" evidence="15">
    <location>
        <begin position="218"/>
        <end position="295"/>
    </location>
</feature>
<comment type="function">
    <text evidence="10">Can catalyze the hydrolysis of ATP in the presence of single-stranded DNA, the ATP-dependent uptake of single-stranded DNA by duplex DNA, and the ATP-dependent hybridization of homologous single-stranded DNAs. It interacts with LexA causing its activation and leading to its autocatalytic cleavage.</text>
</comment>
<dbReference type="GO" id="GO:0006281">
    <property type="term" value="P:DNA repair"/>
    <property type="evidence" value="ECO:0007669"/>
    <property type="project" value="UniProtKB-UniRule"/>
</dbReference>
<dbReference type="FunFam" id="3.40.50.300:FF:000087">
    <property type="entry name" value="Recombinase RecA"/>
    <property type="match status" value="1"/>
</dbReference>
<dbReference type="Gene3D" id="3.40.50.300">
    <property type="entry name" value="P-loop containing nucleotide triphosphate hydrolases"/>
    <property type="match status" value="1"/>
</dbReference>
<reference evidence="16 17" key="1">
    <citation type="journal article" date="2015" name="Genome Announc.">
        <title>Expanding the biotechnology potential of lactobacilli through comparative genomics of 213 strains and associated genera.</title>
        <authorList>
            <person name="Sun Z."/>
            <person name="Harris H.M."/>
            <person name="McCann A."/>
            <person name="Guo C."/>
            <person name="Argimon S."/>
            <person name="Zhang W."/>
            <person name="Yang X."/>
            <person name="Jeffery I.B."/>
            <person name="Cooney J.C."/>
            <person name="Kagawa T.F."/>
            <person name="Liu W."/>
            <person name="Song Y."/>
            <person name="Salvetti E."/>
            <person name="Wrobel A."/>
            <person name="Rasinkangas P."/>
            <person name="Parkhill J."/>
            <person name="Rea M.C."/>
            <person name="O'Sullivan O."/>
            <person name="Ritari J."/>
            <person name="Douillard F.P."/>
            <person name="Paul Ross R."/>
            <person name="Yang R."/>
            <person name="Briner A.E."/>
            <person name="Felis G.E."/>
            <person name="de Vos W.M."/>
            <person name="Barrangou R."/>
            <person name="Klaenhammer T.R."/>
            <person name="Caufield P.W."/>
            <person name="Cui Y."/>
            <person name="Zhang H."/>
            <person name="O'Toole P.W."/>
        </authorList>
    </citation>
    <scope>NUCLEOTIDE SEQUENCE [LARGE SCALE GENOMIC DNA]</scope>
    <source>
        <strain evidence="16 17">DSM 23365</strain>
    </source>
</reference>
<dbReference type="SUPFAM" id="SSF52540">
    <property type="entry name" value="P-loop containing nucleoside triphosphate hydrolases"/>
    <property type="match status" value="1"/>
</dbReference>
<dbReference type="HAMAP" id="MF_00268">
    <property type="entry name" value="RecA"/>
    <property type="match status" value="1"/>
</dbReference>
<keyword evidence="6 10" id="KW-0238">DNA-binding</keyword>
<evidence type="ECO:0000256" key="12">
    <source>
        <dbReference type="RuleBase" id="RU004527"/>
    </source>
</evidence>
<keyword evidence="3 10" id="KW-0547">Nucleotide-binding</keyword>
<dbReference type="STRING" id="1423804.FD14_GL001897"/>
<dbReference type="InterPro" id="IPR023400">
    <property type="entry name" value="RecA_C_sf"/>
</dbReference>
<dbReference type="Pfam" id="PF21096">
    <property type="entry name" value="RecA_C"/>
    <property type="match status" value="1"/>
</dbReference>
<dbReference type="GO" id="GO:0005524">
    <property type="term" value="F:ATP binding"/>
    <property type="evidence" value="ECO:0007669"/>
    <property type="project" value="UniProtKB-UniRule"/>
</dbReference>
<dbReference type="InterPro" id="IPR020588">
    <property type="entry name" value="RecA_ATP-bd"/>
</dbReference>
<dbReference type="RefSeq" id="WP_082405039.1">
    <property type="nucleotide sequence ID" value="NZ_AYZM01000148.1"/>
</dbReference>
<dbReference type="PRINTS" id="PR00142">
    <property type="entry name" value="RECA"/>
</dbReference>
<dbReference type="InterPro" id="IPR020584">
    <property type="entry name" value="DNA_recomb/repair_RecA_CS"/>
</dbReference>
<dbReference type="InterPro" id="IPR013765">
    <property type="entry name" value="DNA_recomb/repair_RecA"/>
</dbReference>
<feature type="domain" description="RecA family profile 1" evidence="14">
    <location>
        <begin position="55"/>
        <end position="213"/>
    </location>
</feature>
<evidence type="ECO:0000256" key="8">
    <source>
        <dbReference type="ARBA" id="ARBA00023204"/>
    </source>
</evidence>
<evidence type="ECO:0000256" key="13">
    <source>
        <dbReference type="SAM" id="MobiDB-lite"/>
    </source>
</evidence>
<dbReference type="GO" id="GO:0005829">
    <property type="term" value="C:cytosol"/>
    <property type="evidence" value="ECO:0007669"/>
    <property type="project" value="TreeGrafter"/>
</dbReference>
<keyword evidence="8 10" id="KW-0234">DNA repair</keyword>
<dbReference type="AlphaFoldDB" id="A0A0R2F265"/>
<keyword evidence="7 10" id="KW-0233">DNA recombination</keyword>
<evidence type="ECO:0000256" key="3">
    <source>
        <dbReference type="ARBA" id="ARBA00022741"/>
    </source>
</evidence>
<feature type="region of interest" description="Disordered" evidence="13">
    <location>
        <begin position="1"/>
        <end position="28"/>
    </location>
</feature>
<comment type="caution">
    <text evidence="16">The sequence shown here is derived from an EMBL/GenBank/DDBJ whole genome shotgun (WGS) entry which is preliminary data.</text>
</comment>
<feature type="binding site" evidence="10">
    <location>
        <begin position="84"/>
        <end position="91"/>
    </location>
    <ligand>
        <name>ATP</name>
        <dbReference type="ChEBI" id="CHEBI:30616"/>
    </ligand>
</feature>
<organism evidence="16 17">
    <name type="scientific">Secundilactobacillus similis DSM 23365 = JCM 2765</name>
    <dbReference type="NCBI Taxonomy" id="1423804"/>
    <lineage>
        <taxon>Bacteria</taxon>
        <taxon>Bacillati</taxon>
        <taxon>Bacillota</taxon>
        <taxon>Bacilli</taxon>
        <taxon>Lactobacillales</taxon>
        <taxon>Lactobacillaceae</taxon>
        <taxon>Secundilactobacillus</taxon>
    </lineage>
</organism>
<accession>A0A0R2F265</accession>
<dbReference type="Pfam" id="PF00154">
    <property type="entry name" value="RecA_N"/>
    <property type="match status" value="1"/>
</dbReference>
<evidence type="ECO:0000256" key="1">
    <source>
        <dbReference type="ARBA" id="ARBA00009391"/>
    </source>
</evidence>
<evidence type="ECO:0000256" key="7">
    <source>
        <dbReference type="ARBA" id="ARBA00023172"/>
    </source>
</evidence>
<keyword evidence="17" id="KW-1185">Reference proteome</keyword>
<dbReference type="SUPFAM" id="SSF54752">
    <property type="entry name" value="RecA protein, C-terminal domain"/>
    <property type="match status" value="1"/>
</dbReference>
<evidence type="ECO:0000256" key="6">
    <source>
        <dbReference type="ARBA" id="ARBA00023125"/>
    </source>
</evidence>
<dbReference type="PROSITE" id="PS50162">
    <property type="entry name" value="RECA_2"/>
    <property type="match status" value="1"/>
</dbReference>
<evidence type="ECO:0000259" key="14">
    <source>
        <dbReference type="PROSITE" id="PS50162"/>
    </source>
</evidence>
<dbReference type="OrthoDB" id="9776733at2"/>
<dbReference type="GO" id="GO:0003684">
    <property type="term" value="F:damaged DNA binding"/>
    <property type="evidence" value="ECO:0007669"/>
    <property type="project" value="UniProtKB-UniRule"/>
</dbReference>
<dbReference type="PANTHER" id="PTHR45900">
    <property type="entry name" value="RECA"/>
    <property type="match status" value="1"/>
</dbReference>
<dbReference type="GO" id="GO:0009432">
    <property type="term" value="P:SOS response"/>
    <property type="evidence" value="ECO:0007669"/>
    <property type="project" value="UniProtKB-UniRule"/>
</dbReference>
<dbReference type="InterPro" id="IPR003593">
    <property type="entry name" value="AAA+_ATPase"/>
</dbReference>
<proteinExistence type="inferred from homology"/>
<dbReference type="PATRIC" id="fig|1423804.4.peg.2057"/>
<dbReference type="GO" id="GO:0140664">
    <property type="term" value="F:ATP-dependent DNA damage sensor activity"/>
    <property type="evidence" value="ECO:0007669"/>
    <property type="project" value="InterPro"/>
</dbReference>
<gene>
    <name evidence="10" type="primary">recA</name>
    <name evidence="16" type="ORF">FD14_GL001897</name>
</gene>
<dbReference type="InterPro" id="IPR020587">
    <property type="entry name" value="RecA_monomer-monomer_interface"/>
</dbReference>
<evidence type="ECO:0000256" key="9">
    <source>
        <dbReference type="ARBA" id="ARBA00023236"/>
    </source>
</evidence>
<evidence type="ECO:0000256" key="2">
    <source>
        <dbReference type="ARBA" id="ARBA00015553"/>
    </source>
</evidence>
<evidence type="ECO:0000256" key="5">
    <source>
        <dbReference type="ARBA" id="ARBA00022840"/>
    </source>
</evidence>
<evidence type="ECO:0000256" key="11">
    <source>
        <dbReference type="RuleBase" id="RU000526"/>
    </source>
</evidence>
<dbReference type="InterPro" id="IPR027417">
    <property type="entry name" value="P-loop_NTPase"/>
</dbReference>
<dbReference type="PANTHER" id="PTHR45900:SF1">
    <property type="entry name" value="MITOCHONDRIAL DNA REPAIR PROTEIN RECA HOMOLOG-RELATED"/>
    <property type="match status" value="1"/>
</dbReference>
<evidence type="ECO:0000313" key="16">
    <source>
        <dbReference type="EMBL" id="KRN18573.1"/>
    </source>
</evidence>
<evidence type="ECO:0000256" key="10">
    <source>
        <dbReference type="HAMAP-Rule" id="MF_00268"/>
    </source>
</evidence>
<protein>
    <recommendedName>
        <fullName evidence="2 10">Protein RecA</fullName>
    </recommendedName>
    <alternativeName>
        <fullName evidence="10 11">Recombinase A</fullName>
    </alternativeName>
</protein>
<dbReference type="Proteomes" id="UP000051442">
    <property type="component" value="Unassembled WGS sequence"/>
</dbReference>
<feature type="compositionally biased region" description="Basic and acidic residues" evidence="13">
    <location>
        <begin position="18"/>
        <end position="28"/>
    </location>
</feature>
<keyword evidence="9 10" id="KW-0742">SOS response</keyword>
<keyword evidence="10" id="KW-0963">Cytoplasm</keyword>
<dbReference type="GO" id="GO:0006310">
    <property type="term" value="P:DNA recombination"/>
    <property type="evidence" value="ECO:0007669"/>
    <property type="project" value="UniProtKB-UniRule"/>
</dbReference>
<dbReference type="PROSITE" id="PS00321">
    <property type="entry name" value="RECA_1"/>
    <property type="match status" value="1"/>
</dbReference>
<name>A0A0R2F265_9LACO</name>
<keyword evidence="4 10" id="KW-0227">DNA damage</keyword>
<dbReference type="NCBIfam" id="TIGR02012">
    <property type="entry name" value="tigrfam_recA"/>
    <property type="match status" value="1"/>
</dbReference>
<evidence type="ECO:0000259" key="15">
    <source>
        <dbReference type="PROSITE" id="PS50163"/>
    </source>
</evidence>
<sequence length="354" mass="38369">MAYQPIGSDKVKQPTKAQTEDQKARQAELDKALSKIEKNFGKGAVMRMGDSPLTEVQRFSTGLMSLDHAIGGGYPKGRIIEIYGQESSGKTTLALAAVAQMQHDGGTVAYIDAENAMDPVYTKALGVDLDKLLLSQPDTGEQALEIADALASSAAVDLIVVDSVAALVPKAEIEGEMGDAHVGLQARLMSQALRKLSGAVNKNNCTMIFINQLREKVGVMFGNPEVTPGGRALKFYSSIRMEVFGNEQVKEGSGDKMVVTGKLTKIKVTKNKVAAPFKRIEVENVFGKGLSRISDLLNLAVENDVIKKSGAWYSYNGEHIGQGKTNSMRYLEEHPEIQPEIEGKIKEIWANPED</sequence>
<evidence type="ECO:0000256" key="4">
    <source>
        <dbReference type="ARBA" id="ARBA00022763"/>
    </source>
</evidence>
<keyword evidence="5 10" id="KW-0067">ATP-binding</keyword>
<dbReference type="SMART" id="SM00382">
    <property type="entry name" value="AAA"/>
    <property type="match status" value="1"/>
</dbReference>
<evidence type="ECO:0000313" key="17">
    <source>
        <dbReference type="Proteomes" id="UP000051442"/>
    </source>
</evidence>
<comment type="subcellular location">
    <subcellularLocation>
        <location evidence="10">Cytoplasm</location>
    </subcellularLocation>
</comment>
<dbReference type="InterPro" id="IPR049428">
    <property type="entry name" value="RecA-like_N"/>
</dbReference>
<comment type="similarity">
    <text evidence="1 10 12">Belongs to the RecA family.</text>
</comment>
<dbReference type="GO" id="GO:0003697">
    <property type="term" value="F:single-stranded DNA binding"/>
    <property type="evidence" value="ECO:0007669"/>
    <property type="project" value="UniProtKB-UniRule"/>
</dbReference>
<dbReference type="EMBL" id="AYZM01000148">
    <property type="protein sequence ID" value="KRN18573.1"/>
    <property type="molecule type" value="Genomic_DNA"/>
</dbReference>
<dbReference type="PROSITE" id="PS50163">
    <property type="entry name" value="RECA_3"/>
    <property type="match status" value="1"/>
</dbReference>
<dbReference type="InterPro" id="IPR049261">
    <property type="entry name" value="RecA-like_C"/>
</dbReference>